<evidence type="ECO:0000313" key="1">
    <source>
        <dbReference type="EMBL" id="RZU76305.1"/>
    </source>
</evidence>
<protein>
    <submittedName>
        <fullName evidence="1">Uncharacterized protein</fullName>
    </submittedName>
</protein>
<dbReference type="EMBL" id="SHLD01000001">
    <property type="protein sequence ID" value="RZU76305.1"/>
    <property type="molecule type" value="Genomic_DNA"/>
</dbReference>
<keyword evidence="2" id="KW-1185">Reference proteome</keyword>
<evidence type="ECO:0000313" key="2">
    <source>
        <dbReference type="Proteomes" id="UP000294114"/>
    </source>
</evidence>
<proteinExistence type="predicted"/>
<dbReference type="AlphaFoldDB" id="A0A4Q8BFW6"/>
<reference evidence="1 2" key="1">
    <citation type="submission" date="2019-02" db="EMBL/GenBank/DDBJ databases">
        <title>Sequencing the genomes of 1000 actinobacteria strains.</title>
        <authorList>
            <person name="Klenk H.-P."/>
        </authorList>
    </citation>
    <scope>NUCLEOTIDE SEQUENCE [LARGE SCALE GENOMIC DNA]</scope>
    <source>
        <strain evidence="1 2">DSM 45612</strain>
    </source>
</reference>
<organism evidence="1 2">
    <name type="scientific">Micromonospora kangleipakensis</name>
    <dbReference type="NCBI Taxonomy" id="1077942"/>
    <lineage>
        <taxon>Bacteria</taxon>
        <taxon>Bacillati</taxon>
        <taxon>Actinomycetota</taxon>
        <taxon>Actinomycetes</taxon>
        <taxon>Micromonosporales</taxon>
        <taxon>Micromonosporaceae</taxon>
        <taxon>Micromonospora</taxon>
    </lineage>
</organism>
<comment type="caution">
    <text evidence="1">The sequence shown here is derived from an EMBL/GenBank/DDBJ whole genome shotgun (WGS) entry which is preliminary data.</text>
</comment>
<gene>
    <name evidence="1" type="ORF">EV384_4943</name>
</gene>
<sequence>MVTLLAVCCLLACCGVADLLGEQNERQERREARTALVRYLTRLQNGDYYAAYRQLCLDVLPECSEAAHAVRHRPGRRAAYVVGHGRRRAGVRPRPMAAVAR</sequence>
<dbReference type="Proteomes" id="UP000294114">
    <property type="component" value="Unassembled WGS sequence"/>
</dbReference>
<accession>A0A4Q8BFW6</accession>
<name>A0A4Q8BFW6_9ACTN</name>